<dbReference type="PANTHER" id="PTHR10887">
    <property type="entry name" value="DNA2/NAM7 HELICASE FAMILY"/>
    <property type="match status" value="1"/>
</dbReference>
<evidence type="ECO:0000259" key="7">
    <source>
        <dbReference type="Pfam" id="PF13087"/>
    </source>
</evidence>
<dbReference type="GO" id="GO:0001147">
    <property type="term" value="F:transcription termination site sequence-specific DNA binding"/>
    <property type="evidence" value="ECO:0007669"/>
    <property type="project" value="TreeGrafter"/>
</dbReference>
<feature type="domain" description="DNA2/NAM7 helicase helicase" evidence="6">
    <location>
        <begin position="1249"/>
        <end position="1328"/>
    </location>
</feature>
<dbReference type="Gene3D" id="3.40.50.300">
    <property type="entry name" value="P-loop containing nucleotide triphosphate hydrolases"/>
    <property type="match status" value="2"/>
</dbReference>
<dbReference type="GO" id="GO:0005694">
    <property type="term" value="C:chromosome"/>
    <property type="evidence" value="ECO:0007669"/>
    <property type="project" value="UniProtKB-ARBA"/>
</dbReference>
<dbReference type="InterPro" id="IPR041679">
    <property type="entry name" value="DNA2/NAM7-like_C"/>
</dbReference>
<dbReference type="SUPFAM" id="SSF52540">
    <property type="entry name" value="P-loop containing nucleoside triphosphate hydrolases"/>
    <property type="match status" value="1"/>
</dbReference>
<keyword evidence="4" id="KW-0067">ATP-binding</keyword>
<dbReference type="InterPro" id="IPR027417">
    <property type="entry name" value="P-loop_NTPase"/>
</dbReference>
<evidence type="ECO:0000256" key="2">
    <source>
        <dbReference type="ARBA" id="ARBA00022801"/>
    </source>
</evidence>
<keyword evidence="2" id="KW-0378">Hydrolase</keyword>
<feature type="compositionally biased region" description="Basic and acidic residues" evidence="5">
    <location>
        <begin position="828"/>
        <end position="847"/>
    </location>
</feature>
<evidence type="ECO:0000256" key="5">
    <source>
        <dbReference type="SAM" id="MobiDB-lite"/>
    </source>
</evidence>
<dbReference type="CDD" id="cd18042">
    <property type="entry name" value="DEXXQc_SETX"/>
    <property type="match status" value="1"/>
</dbReference>
<feature type="region of interest" description="Disordered" evidence="5">
    <location>
        <begin position="798"/>
        <end position="847"/>
    </location>
</feature>
<dbReference type="Pfam" id="PF13086">
    <property type="entry name" value="AAA_11"/>
    <property type="match status" value="2"/>
</dbReference>
<keyword evidence="1" id="KW-0547">Nucleotide-binding</keyword>
<reference evidence="8" key="1">
    <citation type="submission" date="2020-11" db="EMBL/GenBank/DDBJ databases">
        <authorList>
            <person name="Tran Van P."/>
        </authorList>
    </citation>
    <scope>NUCLEOTIDE SEQUENCE</scope>
</reference>
<evidence type="ECO:0000256" key="3">
    <source>
        <dbReference type="ARBA" id="ARBA00022806"/>
    </source>
</evidence>
<dbReference type="GO" id="GO:0016604">
    <property type="term" value="C:nuclear body"/>
    <property type="evidence" value="ECO:0007669"/>
    <property type="project" value="TreeGrafter"/>
</dbReference>
<sequence>MALLILERILPENVNNDGSTLSRERFELGAKRKVVGVVSSQQESPDVICLSSDEEDVKPIIGFPLYIDKASGPIVSEAHKPSSSLDLVVPPSYNNVPTVVTTQDNHQVPSISSCVTKLSTVNDGVSSSIINNVTSKDLLDSNPNALSCTSFKHCSSPSSSESEAFDLNPLALTNDSKKTFILTKGCKRPSTIDEAIEAKIMRKEENDVCLESLPIININKDIKTTCPGLASPSMCMKDDNTHVFGNESLNHEQVSISSKETNNMLSYNASKSVTSTTAKPTSSLNQQDSASKTTFEATFIQAPSNKAVPTESVKLKTLNSFTVPVIESKWKDQPYKEHKFILKNIDLEPSSLISSSNDLGILSSNVVHSEQIGTDSTALQEENLNTHVDTLSKSIKPEDALPNSVAISISKEVPSDDIKNAKINEKSVNKLQLDLNVHTLSIFKQPELPSCSVSLSNKHSGSSTNSITHINKVKSTKAENVEKELIVKSSDKKLFGNTLQDKISYQSQANQNTILGTWDSTTRHDNVSEKVIETEISHSHQSYKVGSNKRHSSDTEEGRVDMIKTEIDTSFVKQEINSEPHFNYSLGEDDIIIIDDEDEQFPSSQIFDSNSDPEENKVSITEENKIDEFEDDLFQPENDLASSDEDEWFAKLSQNDKIENSSALEEQRLEIADGLALKNMIEEDSEEEIFSVRKQNSTKRTILDDEDDDEESNESFTFGLLNDFINDAQELEEKSKPLLEEISKSNEKFEKKFAVKLGKSLLIDAPPMPPRRASNRGISIAEAERLYNDKATLISKHKKITEKKNLPSDQNDKYAEKRKHASSCKDSGSSKDLIKSSKSSEKTKSLVDKRKAKLKAISQKHKESSEAVLNDNYTKVKAKARIKEQKRCDHPPPIVNKNPKPMFTTFASYETYYTTLQPLMLMELWDQLTQAQAIKNPVVIISVDSFEPCAPSNGEVNKLSEIKCHSLYSHHELQGTKIPRTGDLVALELSLDSENSSENGRRFTNTFGYLTATNLQTLNDHSIVICHIRPYLRVFQALENLKNSPLCNYILNPSAQDINYPKVNETLVAKQFHALTYLQCYNSYLVSNIRPPSADILNEAQRRTVLQLASVCRGERQGVYLIQGPPGTGKSHVIINLIMQLLYGGSRDPRSRKKEKPRILLCAQSNAAIDELVMRLLERRKYQDIGSRFKMVRVGTPDTIHPQVRCISLHELAKTHSQQYIKDAQDTETVQLTGKSAAPIDRRQMKESRLVILEKAEIVATTLGSCFNMDMEESARAYNTPRPSFTCCIIDESSKCCEPDILVPLLHNVKNLVLVGDTNQLQATVHSKIAKDLGYAISMFDRLNSSLSLLPSNPVMFLNEQFRMHPEICCWPNYYFYEGRLTCAPFLHHQRITPLKPYLVLSLEYRQGLSRGHSNDGEADFVVEVASIALNTVSQLKLSVGIITPYNQQKETIQNKLREKYPGLGITCDTIDSVQGQERDVVIMSCVRTEGVGFLNDMSRLNVALTRARSALYICGNFTALKDVTAWERLLEDAARRQVYVQFRSTDTSNQEHIKNIILKQSSHKK</sequence>
<dbReference type="CDD" id="cd18808">
    <property type="entry name" value="SF1_C_Upf1"/>
    <property type="match status" value="1"/>
</dbReference>
<feature type="domain" description="DNA2/NAM7 helicase helicase" evidence="6">
    <location>
        <begin position="1097"/>
        <end position="1229"/>
    </location>
</feature>
<gene>
    <name evidence="8" type="ORF">TCMB3V08_LOCUS5058</name>
</gene>
<keyword evidence="3" id="KW-0347">Helicase</keyword>
<evidence type="ECO:0000313" key="8">
    <source>
        <dbReference type="EMBL" id="CAD7572406.1"/>
    </source>
</evidence>
<dbReference type="InterPro" id="IPR045055">
    <property type="entry name" value="DNA2/NAM7-like"/>
</dbReference>
<dbReference type="InterPro" id="IPR041677">
    <property type="entry name" value="DNA2/NAM7_AAA_11"/>
</dbReference>
<evidence type="ECO:0000259" key="6">
    <source>
        <dbReference type="Pfam" id="PF13086"/>
    </source>
</evidence>
<protein>
    <submittedName>
        <fullName evidence="8">(California timema) hypothetical protein</fullName>
    </submittedName>
</protein>
<dbReference type="FunFam" id="3.40.50.300:FF:000326">
    <property type="entry name" value="P-loop containing nucleoside triphosphate hydrolase"/>
    <property type="match status" value="1"/>
</dbReference>
<dbReference type="GO" id="GO:0005524">
    <property type="term" value="F:ATP binding"/>
    <property type="evidence" value="ECO:0007669"/>
    <property type="project" value="UniProtKB-KW"/>
</dbReference>
<evidence type="ECO:0000256" key="4">
    <source>
        <dbReference type="ARBA" id="ARBA00022840"/>
    </source>
</evidence>
<dbReference type="PANTHER" id="PTHR10887:SF495">
    <property type="entry name" value="HELICASE SENATAXIN ISOFORM X1-RELATED"/>
    <property type="match status" value="1"/>
</dbReference>
<organism evidence="8">
    <name type="scientific">Timema californicum</name>
    <name type="common">California timema</name>
    <name type="synonym">Walking stick</name>
    <dbReference type="NCBI Taxonomy" id="61474"/>
    <lineage>
        <taxon>Eukaryota</taxon>
        <taxon>Metazoa</taxon>
        <taxon>Ecdysozoa</taxon>
        <taxon>Arthropoda</taxon>
        <taxon>Hexapoda</taxon>
        <taxon>Insecta</taxon>
        <taxon>Pterygota</taxon>
        <taxon>Neoptera</taxon>
        <taxon>Polyneoptera</taxon>
        <taxon>Phasmatodea</taxon>
        <taxon>Timematodea</taxon>
        <taxon>Timematoidea</taxon>
        <taxon>Timematidae</taxon>
        <taxon>Timema</taxon>
    </lineage>
</organism>
<proteinExistence type="predicted"/>
<evidence type="ECO:0000256" key="1">
    <source>
        <dbReference type="ARBA" id="ARBA00022741"/>
    </source>
</evidence>
<dbReference type="Pfam" id="PF13087">
    <property type="entry name" value="AAA_12"/>
    <property type="match status" value="1"/>
</dbReference>
<dbReference type="InterPro" id="IPR047187">
    <property type="entry name" value="SF1_C_Upf1"/>
</dbReference>
<dbReference type="EMBL" id="OE181014">
    <property type="protein sequence ID" value="CAD7572406.1"/>
    <property type="molecule type" value="Genomic_DNA"/>
</dbReference>
<dbReference type="GO" id="GO:0004386">
    <property type="term" value="F:helicase activity"/>
    <property type="evidence" value="ECO:0007669"/>
    <property type="project" value="UniProtKB-KW"/>
</dbReference>
<dbReference type="GO" id="GO:0016787">
    <property type="term" value="F:hydrolase activity"/>
    <property type="evidence" value="ECO:0007669"/>
    <property type="project" value="UniProtKB-KW"/>
</dbReference>
<feature type="domain" description="DNA2/NAM7 helicase-like C-terminal" evidence="7">
    <location>
        <begin position="1336"/>
        <end position="1517"/>
    </location>
</feature>
<accession>A0A7R9P706</accession>
<feature type="compositionally biased region" description="Basic and acidic residues" evidence="5">
    <location>
        <begin position="802"/>
        <end position="815"/>
    </location>
</feature>
<dbReference type="GO" id="GO:0006369">
    <property type="term" value="P:termination of RNA polymerase II transcription"/>
    <property type="evidence" value="ECO:0007669"/>
    <property type="project" value="TreeGrafter"/>
</dbReference>
<name>A0A7R9P706_TIMCA</name>